<dbReference type="GO" id="GO:0071013">
    <property type="term" value="C:catalytic step 2 spliceosome"/>
    <property type="evidence" value="ECO:0007669"/>
    <property type="project" value="TreeGrafter"/>
</dbReference>
<evidence type="ECO:0000313" key="8">
    <source>
        <dbReference type="EMBL" id="QPG72779.1"/>
    </source>
</evidence>
<keyword evidence="2" id="KW-0863">Zinc-finger</keyword>
<feature type="domain" description="C2H2-type" evidence="6">
    <location>
        <begin position="55"/>
        <end position="78"/>
    </location>
</feature>
<feature type="region of interest" description="Disordered" evidence="5">
    <location>
        <begin position="1"/>
        <end position="22"/>
    </location>
</feature>
<keyword evidence="9" id="KW-1185">Reference proteome</keyword>
<feature type="domain" description="SF3A2" evidence="7">
    <location>
        <begin position="113"/>
        <end position="207"/>
    </location>
</feature>
<dbReference type="Proteomes" id="UP000662931">
    <property type="component" value="Chromosome 1"/>
</dbReference>
<dbReference type="InterPro" id="IPR052092">
    <property type="entry name" value="SF3A2"/>
</dbReference>
<dbReference type="GO" id="GO:0005686">
    <property type="term" value="C:U2 snRNP"/>
    <property type="evidence" value="ECO:0007669"/>
    <property type="project" value="TreeGrafter"/>
</dbReference>
<evidence type="ECO:0000256" key="1">
    <source>
        <dbReference type="ARBA" id="ARBA00022723"/>
    </source>
</evidence>
<dbReference type="PANTHER" id="PTHR23205">
    <property type="entry name" value="SPLICING FACTOR 3A SUBUNIT 2"/>
    <property type="match status" value="1"/>
</dbReference>
<evidence type="ECO:0000259" key="7">
    <source>
        <dbReference type="Pfam" id="PF16835"/>
    </source>
</evidence>
<dbReference type="AlphaFoldDB" id="A0A875RYM5"/>
<dbReference type="OrthoDB" id="10250970at2759"/>
<dbReference type="KEGG" id="bnn:FOA43_000080"/>
<evidence type="ECO:0000313" key="9">
    <source>
        <dbReference type="Proteomes" id="UP000662931"/>
    </source>
</evidence>
<reference evidence="8" key="1">
    <citation type="submission" date="2020-10" db="EMBL/GenBank/DDBJ databases">
        <authorList>
            <person name="Roach M.J.R."/>
        </authorList>
    </citation>
    <scope>NUCLEOTIDE SEQUENCE</scope>
    <source>
        <strain evidence="8">CBS 1945</strain>
    </source>
</reference>
<dbReference type="Pfam" id="PF12874">
    <property type="entry name" value="zf-met"/>
    <property type="match status" value="1"/>
</dbReference>
<dbReference type="GO" id="GO:0008270">
    <property type="term" value="F:zinc ion binding"/>
    <property type="evidence" value="ECO:0007669"/>
    <property type="project" value="UniProtKB-KW"/>
</dbReference>
<dbReference type="GO" id="GO:0000245">
    <property type="term" value="P:spliceosomal complex assembly"/>
    <property type="evidence" value="ECO:0007669"/>
    <property type="project" value="TreeGrafter"/>
</dbReference>
<evidence type="ECO:0000256" key="2">
    <source>
        <dbReference type="ARBA" id="ARBA00022771"/>
    </source>
</evidence>
<evidence type="ECO:0000256" key="3">
    <source>
        <dbReference type="ARBA" id="ARBA00022833"/>
    </source>
</evidence>
<dbReference type="Gene3D" id="2.60.40.2690">
    <property type="match status" value="1"/>
</dbReference>
<dbReference type="InterPro" id="IPR013087">
    <property type="entry name" value="Znf_C2H2_type"/>
</dbReference>
<keyword evidence="1" id="KW-0479">Metal-binding</keyword>
<sequence length="214" mass="24882">MDYQNRVGSKKGSGGVAGDAETNQYRRERLRKLLLSKIDIDSDPYVVKNRAGVLECRLCLTTHFSEASYVTHTHGKRHQLSLMRRADKKKEQATGEQTVTGISDIPKKKFVKIGRPAYKITKIRDPVTAQKGLVFRLQFPKIKLDVKPRYRLMSSFEQSVEKPDSKYQYLIVGGEPYENVAFKISSDSIDLREGRTWDFWDRDIKEYYIQLFYM</sequence>
<dbReference type="GeneID" id="62193481"/>
<evidence type="ECO:0000259" key="6">
    <source>
        <dbReference type="Pfam" id="PF12874"/>
    </source>
</evidence>
<accession>A0A875RYM5</accession>
<evidence type="ECO:0000256" key="5">
    <source>
        <dbReference type="SAM" id="MobiDB-lite"/>
    </source>
</evidence>
<dbReference type="GO" id="GO:0071004">
    <property type="term" value="C:U2-type prespliceosome"/>
    <property type="evidence" value="ECO:0007669"/>
    <property type="project" value="TreeGrafter"/>
</dbReference>
<dbReference type="Pfam" id="PF16835">
    <property type="entry name" value="SF3A2"/>
    <property type="match status" value="1"/>
</dbReference>
<dbReference type="RefSeq" id="XP_038776344.1">
    <property type="nucleotide sequence ID" value="XM_038920416.1"/>
</dbReference>
<proteinExistence type="predicted"/>
<dbReference type="EMBL" id="CP064812">
    <property type="protein sequence ID" value="QPG72779.1"/>
    <property type="molecule type" value="Genomic_DNA"/>
</dbReference>
<evidence type="ECO:0000256" key="4">
    <source>
        <dbReference type="ARBA" id="ARBA00023242"/>
    </source>
</evidence>
<organism evidence="8 9">
    <name type="scientific">Eeniella nana</name>
    <name type="common">Yeast</name>
    <name type="synonym">Brettanomyces nanus</name>
    <dbReference type="NCBI Taxonomy" id="13502"/>
    <lineage>
        <taxon>Eukaryota</taxon>
        <taxon>Fungi</taxon>
        <taxon>Dikarya</taxon>
        <taxon>Ascomycota</taxon>
        <taxon>Saccharomycotina</taxon>
        <taxon>Pichiomycetes</taxon>
        <taxon>Pichiales</taxon>
        <taxon>Pichiaceae</taxon>
        <taxon>Brettanomyces</taxon>
    </lineage>
</organism>
<dbReference type="PANTHER" id="PTHR23205:SF0">
    <property type="entry name" value="SPLICING FACTOR 3A SUBUNIT 2"/>
    <property type="match status" value="1"/>
</dbReference>
<protein>
    <submittedName>
        <fullName evidence="8">Uncharacterized protein</fullName>
    </submittedName>
</protein>
<keyword evidence="3" id="KW-0862">Zinc</keyword>
<name>A0A875RYM5_EENNA</name>
<dbReference type="InterPro" id="IPR031781">
    <property type="entry name" value="SF3A2_dom"/>
</dbReference>
<keyword evidence="4" id="KW-0539">Nucleus</keyword>
<gene>
    <name evidence="8" type="ORF">FOA43_000080</name>
</gene>
<dbReference type="SMART" id="SM01050">
    <property type="entry name" value="CactinC_cactus"/>
    <property type="match status" value="1"/>
</dbReference>